<keyword evidence="3" id="KW-1185">Reference proteome</keyword>
<organism evidence="2 3">
    <name type="scientific">Sorghum bicolor</name>
    <name type="common">Sorghum</name>
    <name type="synonym">Sorghum vulgare</name>
    <dbReference type="NCBI Taxonomy" id="4558"/>
    <lineage>
        <taxon>Eukaryota</taxon>
        <taxon>Viridiplantae</taxon>
        <taxon>Streptophyta</taxon>
        <taxon>Embryophyta</taxon>
        <taxon>Tracheophyta</taxon>
        <taxon>Spermatophyta</taxon>
        <taxon>Magnoliopsida</taxon>
        <taxon>Liliopsida</taxon>
        <taxon>Poales</taxon>
        <taxon>Poaceae</taxon>
        <taxon>PACMAD clade</taxon>
        <taxon>Panicoideae</taxon>
        <taxon>Andropogonodae</taxon>
        <taxon>Andropogoneae</taxon>
        <taxon>Sorghinae</taxon>
        <taxon>Sorghum</taxon>
    </lineage>
</organism>
<dbReference type="Proteomes" id="UP000000768">
    <property type="component" value="Chromosome 10"/>
</dbReference>
<name>A0A1W0VSI4_SORBI</name>
<reference evidence="3" key="2">
    <citation type="journal article" date="2018" name="Plant J.">
        <title>The Sorghum bicolor reference genome: improved assembly, gene annotations, a transcriptome atlas, and signatures of genome organization.</title>
        <authorList>
            <person name="McCormick R.F."/>
            <person name="Truong S.K."/>
            <person name="Sreedasyam A."/>
            <person name="Jenkins J."/>
            <person name="Shu S."/>
            <person name="Sims D."/>
            <person name="Kennedy M."/>
            <person name="Amirebrahimi M."/>
            <person name="Weers B.D."/>
            <person name="McKinley B."/>
            <person name="Mattison A."/>
            <person name="Morishige D.T."/>
            <person name="Grimwood J."/>
            <person name="Schmutz J."/>
            <person name="Mullet J.E."/>
        </authorList>
    </citation>
    <scope>NUCLEOTIDE SEQUENCE [LARGE SCALE GENOMIC DNA]</scope>
    <source>
        <strain evidence="3">cv. BTx623</strain>
    </source>
</reference>
<feature type="region of interest" description="Disordered" evidence="1">
    <location>
        <begin position="84"/>
        <end position="112"/>
    </location>
</feature>
<evidence type="ECO:0000313" key="2">
    <source>
        <dbReference type="EMBL" id="OQU76249.1"/>
    </source>
</evidence>
<gene>
    <name evidence="2" type="ORF">SORBI_3010G119100</name>
</gene>
<sequence>MHIMWACGSSSFNSHPTSNCIFYTKHLHLFMTITHYGLSGFAFHSMLLWTTRETNITLLILMSSMSHFKPLIWMGANSSKMITDKSHGSHEKMGAENSKTFTSKSHGADDKMGADNSKTFTSKIHGADEKMGADNSKTFTSKSHGADEKILVHDACHGGLLGMCILHQMGADNSKAFTGKCHEAHEKVAADPRVFW</sequence>
<dbReference type="AlphaFoldDB" id="A0A1W0VSI4"/>
<dbReference type="EMBL" id="CM000769">
    <property type="protein sequence ID" value="OQU76249.1"/>
    <property type="molecule type" value="Genomic_DNA"/>
</dbReference>
<dbReference type="Gramene" id="OQU76249">
    <property type="protein sequence ID" value="OQU76249"/>
    <property type="gene ID" value="SORBI_3010G119100"/>
</dbReference>
<evidence type="ECO:0000256" key="1">
    <source>
        <dbReference type="SAM" id="MobiDB-lite"/>
    </source>
</evidence>
<reference evidence="2 3" key="1">
    <citation type="journal article" date="2009" name="Nature">
        <title>The Sorghum bicolor genome and the diversification of grasses.</title>
        <authorList>
            <person name="Paterson A.H."/>
            <person name="Bowers J.E."/>
            <person name="Bruggmann R."/>
            <person name="Dubchak I."/>
            <person name="Grimwood J."/>
            <person name="Gundlach H."/>
            <person name="Haberer G."/>
            <person name="Hellsten U."/>
            <person name="Mitros T."/>
            <person name="Poliakov A."/>
            <person name="Schmutz J."/>
            <person name="Spannagl M."/>
            <person name="Tang H."/>
            <person name="Wang X."/>
            <person name="Wicker T."/>
            <person name="Bharti A.K."/>
            <person name="Chapman J."/>
            <person name="Feltus F.A."/>
            <person name="Gowik U."/>
            <person name="Grigoriev I.V."/>
            <person name="Lyons E."/>
            <person name="Maher C.A."/>
            <person name="Martis M."/>
            <person name="Narechania A."/>
            <person name="Otillar R.P."/>
            <person name="Penning B.W."/>
            <person name="Salamov A.A."/>
            <person name="Wang Y."/>
            <person name="Zhang L."/>
            <person name="Carpita N.C."/>
            <person name="Freeling M."/>
            <person name="Gingle A.R."/>
            <person name="Hash C.T."/>
            <person name="Keller B."/>
            <person name="Klein P."/>
            <person name="Kresovich S."/>
            <person name="McCann M.C."/>
            <person name="Ming R."/>
            <person name="Peterson D.G."/>
            <person name="Mehboob-ur-Rahman"/>
            <person name="Ware D."/>
            <person name="Westhoff P."/>
            <person name="Mayer K.F."/>
            <person name="Messing J."/>
            <person name="Rokhsar D.S."/>
        </authorList>
    </citation>
    <scope>NUCLEOTIDE SEQUENCE [LARGE SCALE GENOMIC DNA]</scope>
    <source>
        <strain evidence="3">cv. BTx623</strain>
    </source>
</reference>
<accession>A0A1W0VSI4</accession>
<proteinExistence type="predicted"/>
<dbReference type="InParanoid" id="A0A1W0VSI4"/>
<feature type="compositionally biased region" description="Basic and acidic residues" evidence="1">
    <location>
        <begin position="84"/>
        <end position="94"/>
    </location>
</feature>
<dbReference type="ExpressionAtlas" id="A0A1W0VSI4">
    <property type="expression patterns" value="baseline"/>
</dbReference>
<protein>
    <submittedName>
        <fullName evidence="2">Uncharacterized protein</fullName>
    </submittedName>
</protein>
<evidence type="ECO:0000313" key="3">
    <source>
        <dbReference type="Proteomes" id="UP000000768"/>
    </source>
</evidence>